<evidence type="ECO:0000256" key="3">
    <source>
        <dbReference type="ARBA" id="ARBA00016337"/>
    </source>
</evidence>
<evidence type="ECO:0000256" key="10">
    <source>
        <dbReference type="ARBA" id="ARBA00048540"/>
    </source>
</evidence>
<gene>
    <name evidence="12" type="ORF">OB951_01825</name>
</gene>
<evidence type="ECO:0000256" key="2">
    <source>
        <dbReference type="ARBA" id="ARBA00011955"/>
    </source>
</evidence>
<evidence type="ECO:0000256" key="1">
    <source>
        <dbReference type="ARBA" id="ARBA00001946"/>
    </source>
</evidence>
<dbReference type="GO" id="GO:0016740">
    <property type="term" value="F:transferase activity"/>
    <property type="evidence" value="ECO:0007669"/>
    <property type="project" value="UniProtKB-KW"/>
</dbReference>
<dbReference type="InterPro" id="IPR003374">
    <property type="entry name" value="ApbE-like_sf"/>
</dbReference>
<dbReference type="EMBL" id="JAOPMH010000003">
    <property type="protein sequence ID" value="MDH7889358.1"/>
    <property type="molecule type" value="Genomic_DNA"/>
</dbReference>
<feature type="region of interest" description="Disordered" evidence="11">
    <location>
        <begin position="266"/>
        <end position="297"/>
    </location>
</feature>
<organism evidence="12 13">
    <name type="scientific">Bifidobacterium catenulatum subsp. kashiwanohense</name>
    <dbReference type="NCBI Taxonomy" id="630129"/>
    <lineage>
        <taxon>Bacteria</taxon>
        <taxon>Bacillati</taxon>
        <taxon>Actinomycetota</taxon>
        <taxon>Actinomycetes</taxon>
        <taxon>Bifidobacteriales</taxon>
        <taxon>Bifidobacteriaceae</taxon>
        <taxon>Bifidobacterium</taxon>
    </lineage>
</organism>
<name>A0AA43P5B0_9BIFI</name>
<reference evidence="12" key="1">
    <citation type="submission" date="2022-09" db="EMBL/GenBank/DDBJ databases">
        <authorList>
            <person name="Orihara K."/>
        </authorList>
    </citation>
    <scope>NUCLEOTIDE SEQUENCE</scope>
    <source>
        <strain evidence="12">YIT 13062</strain>
    </source>
</reference>
<evidence type="ECO:0000256" key="8">
    <source>
        <dbReference type="ARBA" id="ARBA00022842"/>
    </source>
</evidence>
<evidence type="ECO:0000256" key="11">
    <source>
        <dbReference type="SAM" id="MobiDB-lite"/>
    </source>
</evidence>
<dbReference type="GO" id="GO:0046872">
    <property type="term" value="F:metal ion binding"/>
    <property type="evidence" value="ECO:0007669"/>
    <property type="project" value="UniProtKB-KW"/>
</dbReference>
<evidence type="ECO:0000256" key="9">
    <source>
        <dbReference type="ARBA" id="ARBA00031306"/>
    </source>
</evidence>
<dbReference type="RefSeq" id="WP_281105469.1">
    <property type="nucleotide sequence ID" value="NZ_JAOPMA010000001.1"/>
</dbReference>
<dbReference type="SUPFAM" id="SSF143631">
    <property type="entry name" value="ApbE-like"/>
    <property type="match status" value="1"/>
</dbReference>
<keyword evidence="6" id="KW-0479">Metal-binding</keyword>
<dbReference type="EC" id="2.7.1.180" evidence="2"/>
<evidence type="ECO:0000256" key="7">
    <source>
        <dbReference type="ARBA" id="ARBA00022827"/>
    </source>
</evidence>
<keyword evidence="4" id="KW-0285">Flavoprotein</keyword>
<accession>A0AA43P5B0</accession>
<evidence type="ECO:0000256" key="4">
    <source>
        <dbReference type="ARBA" id="ARBA00022630"/>
    </source>
</evidence>
<comment type="catalytic activity">
    <reaction evidence="10">
        <text>L-threonyl-[protein] + FAD = FMN-L-threonyl-[protein] + AMP + H(+)</text>
        <dbReference type="Rhea" id="RHEA:36847"/>
        <dbReference type="Rhea" id="RHEA-COMP:11060"/>
        <dbReference type="Rhea" id="RHEA-COMP:11061"/>
        <dbReference type="ChEBI" id="CHEBI:15378"/>
        <dbReference type="ChEBI" id="CHEBI:30013"/>
        <dbReference type="ChEBI" id="CHEBI:57692"/>
        <dbReference type="ChEBI" id="CHEBI:74257"/>
        <dbReference type="ChEBI" id="CHEBI:456215"/>
        <dbReference type="EC" id="2.7.1.180"/>
    </reaction>
</comment>
<comment type="cofactor">
    <cofactor evidence="1">
        <name>Mg(2+)</name>
        <dbReference type="ChEBI" id="CHEBI:18420"/>
    </cofactor>
</comment>
<proteinExistence type="predicted"/>
<reference evidence="12" key="2">
    <citation type="journal article" date="2023" name="Gut Microbes">
        <title>Characterization of Bifidobacterium kashiwanohense that utilizes both milk- and plant-derived oligosaccharides.</title>
        <authorList>
            <person name="Orihara K."/>
            <person name="Yahagi K."/>
            <person name="Saito Y."/>
            <person name="Watanabe Y."/>
            <person name="Sasai T."/>
            <person name="Hara T."/>
            <person name="Tsukuda N."/>
            <person name="Oki K."/>
            <person name="Fujimoto J."/>
            <person name="Matsuki T."/>
        </authorList>
    </citation>
    <scope>NUCLEOTIDE SEQUENCE</scope>
    <source>
        <strain evidence="12">YIT 13062</strain>
    </source>
</reference>
<sequence>MDASVSLVQRMPYTTAFPKALGTGLLVSTARPVSTDLRAKMERLIDGYEHVLSRFRADSLVTRIGNAEHGGHFDFPNWAGPLFDLYDTLYDVTRGAIDPCVGEDLIRLGYDPMLSFTVATDAVERLGALRGRPVWGHDVVRSDGTTLVTHGSVHLDFGACGKGYLVDLLGGLLGSFPEFVIDAGGDLLAHTSNPIRVALEDPDDSSRAVGVAEIRDGAFCASAPSRRHWEVAVGERTHLAIHHLLNAVDGLPAQQTEATWTVVRVDPSSSRPQPQVSAQTVQRSSLATGTDSTNVDSGSSAAFTDFSTALADGLATALFVADPNGLSRVFAFDCAVLDADRHATISAGFPGHFF</sequence>
<keyword evidence="7" id="KW-0274">FAD</keyword>
<dbReference type="AlphaFoldDB" id="A0AA43P5B0"/>
<dbReference type="PANTHER" id="PTHR30040:SF2">
    <property type="entry name" value="FAD:PROTEIN FMN TRANSFERASE"/>
    <property type="match status" value="1"/>
</dbReference>
<keyword evidence="5 12" id="KW-0808">Transferase</keyword>
<evidence type="ECO:0000313" key="13">
    <source>
        <dbReference type="Proteomes" id="UP001161916"/>
    </source>
</evidence>
<evidence type="ECO:0000313" key="12">
    <source>
        <dbReference type="EMBL" id="MDH7889358.1"/>
    </source>
</evidence>
<comment type="caution">
    <text evidence="12">The sequence shown here is derived from an EMBL/GenBank/DDBJ whole genome shotgun (WGS) entry which is preliminary data.</text>
</comment>
<dbReference type="InterPro" id="IPR024932">
    <property type="entry name" value="ApbE"/>
</dbReference>
<evidence type="ECO:0000256" key="6">
    <source>
        <dbReference type="ARBA" id="ARBA00022723"/>
    </source>
</evidence>
<dbReference type="Proteomes" id="UP001161916">
    <property type="component" value="Unassembled WGS sequence"/>
</dbReference>
<dbReference type="Gene3D" id="3.10.520.10">
    <property type="entry name" value="ApbE-like domains"/>
    <property type="match status" value="1"/>
</dbReference>
<keyword evidence="8" id="KW-0460">Magnesium</keyword>
<dbReference type="PANTHER" id="PTHR30040">
    <property type="entry name" value="THIAMINE BIOSYNTHESIS LIPOPROTEIN APBE"/>
    <property type="match status" value="1"/>
</dbReference>
<dbReference type="Pfam" id="PF02424">
    <property type="entry name" value="ApbE"/>
    <property type="match status" value="1"/>
</dbReference>
<feature type="compositionally biased region" description="Polar residues" evidence="11">
    <location>
        <begin position="267"/>
        <end position="297"/>
    </location>
</feature>
<evidence type="ECO:0000256" key="5">
    <source>
        <dbReference type="ARBA" id="ARBA00022679"/>
    </source>
</evidence>
<protein>
    <recommendedName>
        <fullName evidence="3">FAD:protein FMN transferase</fullName>
        <ecNumber evidence="2">2.7.1.180</ecNumber>
    </recommendedName>
    <alternativeName>
        <fullName evidence="9">Flavin transferase</fullName>
    </alternativeName>
</protein>